<dbReference type="PATRIC" id="fig|1005043.3.peg.1851"/>
<dbReference type="Pfam" id="PF01609">
    <property type="entry name" value="DDE_Tnp_1"/>
    <property type="match status" value="1"/>
</dbReference>
<evidence type="ECO:0000313" key="4">
    <source>
        <dbReference type="EMBL" id="EGY28065.1"/>
    </source>
</evidence>
<dbReference type="OrthoDB" id="1551210at2"/>
<feature type="domain" description="Insertion element IS402-like" evidence="3">
    <location>
        <begin position="6"/>
        <end position="76"/>
    </location>
</feature>
<gene>
    <name evidence="4" type="ORF">Rin_00020080</name>
</gene>
<comment type="caution">
    <text evidence="4">The sequence shown here is derived from an EMBL/GenBank/DDBJ whole genome shotgun (WGS) entry which is preliminary data.</text>
</comment>
<dbReference type="GO" id="GO:0006313">
    <property type="term" value="P:DNA transposition"/>
    <property type="evidence" value="ECO:0007669"/>
    <property type="project" value="InterPro"/>
</dbReference>
<dbReference type="InterPro" id="IPR025161">
    <property type="entry name" value="IS402-like_dom"/>
</dbReference>
<dbReference type="Pfam" id="PF13340">
    <property type="entry name" value="DUF4096"/>
    <property type="match status" value="1"/>
</dbReference>
<keyword evidence="5" id="KW-1185">Reference proteome</keyword>
<dbReference type="InterPro" id="IPR002559">
    <property type="entry name" value="Transposase_11"/>
</dbReference>
<dbReference type="EMBL" id="AGCA01000467">
    <property type="protein sequence ID" value="EGY28065.1"/>
    <property type="molecule type" value="Genomic_DNA"/>
</dbReference>
<dbReference type="NCBIfam" id="NF033580">
    <property type="entry name" value="transpos_IS5_3"/>
    <property type="match status" value="1"/>
</dbReference>
<protein>
    <submittedName>
        <fullName evidence="4">Transposase</fullName>
    </submittedName>
</protein>
<dbReference type="PANTHER" id="PTHR30007:SF0">
    <property type="entry name" value="TRANSPOSASE"/>
    <property type="match status" value="1"/>
</dbReference>
<dbReference type="GO" id="GO:0003677">
    <property type="term" value="F:DNA binding"/>
    <property type="evidence" value="ECO:0007669"/>
    <property type="project" value="InterPro"/>
</dbReference>
<accession>G2H1R4</accession>
<sequence>MYQSDLKDAEWLIIKNYFNPSDKRGRKSKHDKKTIVDAILYVVKSGCQWRMMPKDFPPWKTVYDHFSRWNKAGVWECALDKLNEQYRHSKKRRVPSYAIIDSQSVKTVYASEERGFDGGKKIKGRKRHIIVDTLGNLLHVSVHKANVDILPALWLHQPLCGKGEASTHLTHSGHSRFKRSYPDSRSSPP</sequence>
<dbReference type="GO" id="GO:0004803">
    <property type="term" value="F:transposase activity"/>
    <property type="evidence" value="ECO:0007669"/>
    <property type="project" value="InterPro"/>
</dbReference>
<evidence type="ECO:0000256" key="1">
    <source>
        <dbReference type="SAM" id="MobiDB-lite"/>
    </source>
</evidence>
<feature type="region of interest" description="Disordered" evidence="1">
    <location>
        <begin position="165"/>
        <end position="189"/>
    </location>
</feature>
<dbReference type="RefSeq" id="WP_006707643.1">
    <property type="nucleotide sequence ID" value="NZ_AGCA01000467.1"/>
</dbReference>
<dbReference type="Proteomes" id="UP000004116">
    <property type="component" value="Unassembled WGS sequence"/>
</dbReference>
<reference evidence="4 5" key="1">
    <citation type="journal article" date="2012" name="Genome Res.">
        <title>Genomic basis of endosymbiont-conferred protection against an insect parasitoid.</title>
        <authorList>
            <person name="Hansen A.K."/>
            <person name="Vorburger C."/>
            <person name="Moran N.A."/>
        </authorList>
    </citation>
    <scope>NUCLEOTIDE SEQUENCE [LARGE SCALE GENOMIC DNA]</scope>
    <source>
        <strain evidence="5">R5.15</strain>
    </source>
</reference>
<evidence type="ECO:0000259" key="3">
    <source>
        <dbReference type="Pfam" id="PF13340"/>
    </source>
</evidence>
<proteinExistence type="predicted"/>
<name>G2H1R4_9ENTR</name>
<dbReference type="AlphaFoldDB" id="G2H1R4"/>
<feature type="domain" description="Transposase IS4-like" evidence="2">
    <location>
        <begin position="97"/>
        <end position="148"/>
    </location>
</feature>
<organism evidence="4 5">
    <name type="scientific">Candidatus Regiella insecticola 5.15</name>
    <dbReference type="NCBI Taxonomy" id="1005043"/>
    <lineage>
        <taxon>Bacteria</taxon>
        <taxon>Pseudomonadati</taxon>
        <taxon>Pseudomonadota</taxon>
        <taxon>Gammaproteobacteria</taxon>
        <taxon>Enterobacterales</taxon>
        <taxon>Enterobacteriaceae</taxon>
        <taxon>aphid secondary symbionts</taxon>
        <taxon>Candidatus Regiella</taxon>
    </lineage>
</organism>
<evidence type="ECO:0000259" key="2">
    <source>
        <dbReference type="Pfam" id="PF01609"/>
    </source>
</evidence>
<dbReference type="PANTHER" id="PTHR30007">
    <property type="entry name" value="PHP DOMAIN PROTEIN"/>
    <property type="match status" value="1"/>
</dbReference>
<evidence type="ECO:0000313" key="5">
    <source>
        <dbReference type="Proteomes" id="UP000004116"/>
    </source>
</evidence>